<evidence type="ECO:0000313" key="2">
    <source>
        <dbReference type="Proteomes" id="UP000805841"/>
    </source>
</evidence>
<dbReference type="Proteomes" id="UP000805841">
    <property type="component" value="Unassembled WGS sequence"/>
</dbReference>
<protein>
    <submittedName>
        <fullName evidence="1">Uncharacterized protein</fullName>
    </submittedName>
</protein>
<accession>A0ABR7Z388</accession>
<dbReference type="EMBL" id="JAAOCA010000017">
    <property type="protein sequence ID" value="MBD1599959.1"/>
    <property type="molecule type" value="Genomic_DNA"/>
</dbReference>
<reference evidence="1 2" key="1">
    <citation type="journal article" date="2020" name="Insects">
        <title>Bacteria Belonging to Pseudomonas typographi sp. nov. from the Bark Beetle Ips typographus Have Genomic Potential to Aid in the Host Ecology.</title>
        <authorList>
            <person name="Peral-Aranega E."/>
            <person name="Saati-Santamaria Z."/>
            <person name="Kolarik M."/>
            <person name="Rivas R."/>
            <person name="Garcia-Fraile P."/>
        </authorList>
    </citation>
    <scope>NUCLEOTIDE SEQUENCE [LARGE SCALE GENOMIC DNA]</scope>
    <source>
        <strain evidence="1 2">CA3A</strain>
    </source>
</reference>
<keyword evidence="2" id="KW-1185">Reference proteome</keyword>
<gene>
    <name evidence="1" type="ORF">HAQ05_14780</name>
</gene>
<organism evidence="1 2">
    <name type="scientific">Pseudomonas typographi</name>
    <dbReference type="NCBI Taxonomy" id="2715964"/>
    <lineage>
        <taxon>Bacteria</taxon>
        <taxon>Pseudomonadati</taxon>
        <taxon>Pseudomonadota</taxon>
        <taxon>Gammaproteobacteria</taxon>
        <taxon>Pseudomonadales</taxon>
        <taxon>Pseudomonadaceae</taxon>
        <taxon>Pseudomonas</taxon>
    </lineage>
</organism>
<sequence>MTLHSLDTPTRNDPWARDLATECVRFVLNAQPQPDVACRVMNLLAMQYLMAHHAHLQVQHGVLRLELEVAQVSWHRAQLIAQRMRGLVDVDDVVLEAVRPMAALA</sequence>
<name>A0ABR7Z388_9PSED</name>
<comment type="caution">
    <text evidence="1">The sequence shown here is derived from an EMBL/GenBank/DDBJ whole genome shotgun (WGS) entry which is preliminary data.</text>
</comment>
<evidence type="ECO:0000313" key="1">
    <source>
        <dbReference type="EMBL" id="MBD1599959.1"/>
    </source>
</evidence>
<dbReference type="RefSeq" id="WP_190421855.1">
    <property type="nucleotide sequence ID" value="NZ_JAAOCA010000017.1"/>
</dbReference>
<proteinExistence type="predicted"/>